<dbReference type="InterPro" id="IPR036909">
    <property type="entry name" value="Cyt_c-like_dom_sf"/>
</dbReference>
<evidence type="ECO:0000256" key="2">
    <source>
        <dbReference type="ARBA" id="ARBA00022617"/>
    </source>
</evidence>
<name>A0A4Q5KI69_9GAMM</name>
<dbReference type="AlphaFoldDB" id="A0A4Q5KI69"/>
<dbReference type="InterPro" id="IPR050597">
    <property type="entry name" value="Cytochrome_c_Oxidase_Subunit"/>
</dbReference>
<dbReference type="Proteomes" id="UP000293465">
    <property type="component" value="Unassembled WGS sequence"/>
</dbReference>
<keyword evidence="1" id="KW-0813">Transport</keyword>
<comment type="caution">
    <text evidence="8">The sequence shown here is derived from an EMBL/GenBank/DDBJ whole genome shotgun (WGS) entry which is preliminary data.</text>
</comment>
<evidence type="ECO:0000256" key="6">
    <source>
        <dbReference type="PROSITE-ProRule" id="PRU00433"/>
    </source>
</evidence>
<dbReference type="PANTHER" id="PTHR33751:SF9">
    <property type="entry name" value="CYTOCHROME C4"/>
    <property type="match status" value="1"/>
</dbReference>
<dbReference type="PANTHER" id="PTHR33751">
    <property type="entry name" value="CBB3-TYPE CYTOCHROME C OXIDASE SUBUNIT FIXP"/>
    <property type="match status" value="1"/>
</dbReference>
<dbReference type="GO" id="GO:0046872">
    <property type="term" value="F:metal ion binding"/>
    <property type="evidence" value="ECO:0007669"/>
    <property type="project" value="UniProtKB-KW"/>
</dbReference>
<gene>
    <name evidence="8" type="ORF">ERW49_12540</name>
</gene>
<evidence type="ECO:0000256" key="5">
    <source>
        <dbReference type="ARBA" id="ARBA00023004"/>
    </source>
</evidence>
<dbReference type="OrthoDB" id="9796421at2"/>
<dbReference type="Pfam" id="PF00034">
    <property type="entry name" value="Cytochrom_C"/>
    <property type="match status" value="1"/>
</dbReference>
<feature type="domain" description="Cytochrome c" evidence="7">
    <location>
        <begin position="16"/>
        <end position="103"/>
    </location>
</feature>
<dbReference type="GO" id="GO:0020037">
    <property type="term" value="F:heme binding"/>
    <property type="evidence" value="ECO:0007669"/>
    <property type="project" value="InterPro"/>
</dbReference>
<evidence type="ECO:0000313" key="9">
    <source>
        <dbReference type="Proteomes" id="UP000293465"/>
    </source>
</evidence>
<reference evidence="8 9" key="1">
    <citation type="submission" date="2019-02" db="EMBL/GenBank/DDBJ databases">
        <title>Genome sequences of Aliivibrio finisterrensis strains from farmed Atlantic salmon.</title>
        <authorList>
            <person name="Bowman J.P."/>
        </authorList>
    </citation>
    <scope>NUCLEOTIDE SEQUENCE [LARGE SCALE GENOMIC DNA]</scope>
    <source>
        <strain evidence="8 9">A32</strain>
    </source>
</reference>
<dbReference type="SUPFAM" id="SSF46626">
    <property type="entry name" value="Cytochrome c"/>
    <property type="match status" value="1"/>
</dbReference>
<evidence type="ECO:0000256" key="3">
    <source>
        <dbReference type="ARBA" id="ARBA00022723"/>
    </source>
</evidence>
<dbReference type="EMBL" id="SEZJ01000010">
    <property type="protein sequence ID" value="RYU45863.1"/>
    <property type="molecule type" value="Genomic_DNA"/>
</dbReference>
<organism evidence="8 9">
    <name type="scientific">Aliivibrio finisterrensis</name>
    <dbReference type="NCBI Taxonomy" id="511998"/>
    <lineage>
        <taxon>Bacteria</taxon>
        <taxon>Pseudomonadati</taxon>
        <taxon>Pseudomonadota</taxon>
        <taxon>Gammaproteobacteria</taxon>
        <taxon>Vibrionales</taxon>
        <taxon>Vibrionaceae</taxon>
        <taxon>Aliivibrio</taxon>
    </lineage>
</organism>
<keyword evidence="3 6" id="KW-0479">Metal-binding</keyword>
<evidence type="ECO:0000313" key="8">
    <source>
        <dbReference type="EMBL" id="RYU45863.1"/>
    </source>
</evidence>
<keyword evidence="5 6" id="KW-0408">Iron</keyword>
<evidence type="ECO:0000259" key="7">
    <source>
        <dbReference type="PROSITE" id="PS51007"/>
    </source>
</evidence>
<keyword evidence="2 6" id="KW-0349">Heme</keyword>
<evidence type="ECO:0000256" key="1">
    <source>
        <dbReference type="ARBA" id="ARBA00022448"/>
    </source>
</evidence>
<sequence>MLCYSTITFAAGQESKQYDLGESLYMNPGRGGCTQCHGKEGNLPVMPLYPKIGGQSEIYLYNQMIDYRENRRKNGLYIPMEVAMKPFSDEEIKAMAVYLNKQKAF</sequence>
<dbReference type="Gene3D" id="1.10.760.10">
    <property type="entry name" value="Cytochrome c-like domain"/>
    <property type="match status" value="1"/>
</dbReference>
<dbReference type="InterPro" id="IPR009056">
    <property type="entry name" value="Cyt_c-like_dom"/>
</dbReference>
<keyword evidence="4" id="KW-0249">Electron transport</keyword>
<dbReference type="GO" id="GO:0009055">
    <property type="term" value="F:electron transfer activity"/>
    <property type="evidence" value="ECO:0007669"/>
    <property type="project" value="InterPro"/>
</dbReference>
<proteinExistence type="predicted"/>
<protein>
    <submittedName>
        <fullName evidence="8">C-type cytochrome</fullName>
    </submittedName>
</protein>
<evidence type="ECO:0000256" key="4">
    <source>
        <dbReference type="ARBA" id="ARBA00022982"/>
    </source>
</evidence>
<dbReference type="PROSITE" id="PS51007">
    <property type="entry name" value="CYTC"/>
    <property type="match status" value="1"/>
</dbReference>
<accession>A0A4Q5KI69</accession>